<evidence type="ECO:0000313" key="2">
    <source>
        <dbReference type="EMBL" id="GMM59370.1"/>
    </source>
</evidence>
<keyword evidence="3" id="KW-1185">Reference proteome</keyword>
<protein>
    <submittedName>
        <fullName evidence="2">HypC/HybG/HupF family hydrogenase formation chaperone</fullName>
    </submittedName>
</protein>
<dbReference type="SUPFAM" id="SSF159127">
    <property type="entry name" value="HupF/HypC-like"/>
    <property type="match status" value="1"/>
</dbReference>
<dbReference type="PANTHER" id="PTHR35177">
    <property type="entry name" value="HYDROGENASE MATURATION FACTOR HYBG"/>
    <property type="match status" value="1"/>
</dbReference>
<accession>A0ABQ6P2R8</accession>
<dbReference type="InterPro" id="IPR001109">
    <property type="entry name" value="Hydrogenase_HupF/HypC"/>
</dbReference>
<dbReference type="PANTHER" id="PTHR35177:SF1">
    <property type="entry name" value="HYDROGENASE MATURATION FACTOR HYPC"/>
    <property type="match status" value="1"/>
</dbReference>
<organism evidence="2 3">
    <name type="scientific">Novosphingobium pituita</name>
    <dbReference type="NCBI Taxonomy" id="3056842"/>
    <lineage>
        <taxon>Bacteria</taxon>
        <taxon>Pseudomonadati</taxon>
        <taxon>Pseudomonadota</taxon>
        <taxon>Alphaproteobacteria</taxon>
        <taxon>Sphingomonadales</taxon>
        <taxon>Sphingomonadaceae</taxon>
        <taxon>Novosphingobium</taxon>
    </lineage>
</organism>
<dbReference type="Proteomes" id="UP001187221">
    <property type="component" value="Unassembled WGS sequence"/>
</dbReference>
<evidence type="ECO:0000313" key="3">
    <source>
        <dbReference type="Proteomes" id="UP001187221"/>
    </source>
</evidence>
<dbReference type="PRINTS" id="PR00445">
    <property type="entry name" value="HUPFHYPC"/>
</dbReference>
<comment type="caution">
    <text evidence="2">The sequence shown here is derived from an EMBL/GenBank/DDBJ whole genome shotgun (WGS) entry which is preliminary data.</text>
</comment>
<sequence length="109" mass="11668">MCVGLPMQVVEMGSGVALCRNPCDPDGPLHHIDMALVGAVAPGTWLMTFLDAARETMDEESALQAVSAVRALDALLRGEPVDLDAAFADLLAREPHLPDHLLPFPEPTR</sequence>
<dbReference type="InterPro" id="IPR019812">
    <property type="entry name" value="Hydgase_assmbl_chp_CS"/>
</dbReference>
<proteinExistence type="inferred from homology"/>
<dbReference type="EMBL" id="BTFW01000001">
    <property type="protein sequence ID" value="GMM59370.1"/>
    <property type="molecule type" value="Genomic_DNA"/>
</dbReference>
<dbReference type="Gene3D" id="2.30.30.140">
    <property type="match status" value="1"/>
</dbReference>
<dbReference type="Pfam" id="PF01455">
    <property type="entry name" value="HupF_HypC"/>
    <property type="match status" value="1"/>
</dbReference>
<comment type="similarity">
    <text evidence="1">Belongs to the HupF/HypC family.</text>
</comment>
<name>A0ABQ6P2R8_9SPHN</name>
<dbReference type="NCBIfam" id="TIGR00074">
    <property type="entry name" value="hypC_hupF"/>
    <property type="match status" value="1"/>
</dbReference>
<dbReference type="RefSeq" id="WP_317973228.1">
    <property type="nucleotide sequence ID" value="NZ_BTFW01000001.1"/>
</dbReference>
<evidence type="ECO:0000256" key="1">
    <source>
        <dbReference type="ARBA" id="ARBA00006018"/>
    </source>
</evidence>
<gene>
    <name evidence="2" type="ORF">NUTIK01_01470</name>
</gene>
<reference evidence="2 3" key="1">
    <citation type="submission" date="2023-06" db="EMBL/GenBank/DDBJ databases">
        <title>Draft genome sequence of Novosphingobium sp. strain IK01.</title>
        <authorList>
            <person name="Hatamoto M."/>
            <person name="Ikarashi T."/>
            <person name="Yamaguchi T."/>
        </authorList>
    </citation>
    <scope>NUCLEOTIDE SEQUENCE [LARGE SCALE GENOMIC DNA]</scope>
    <source>
        <strain evidence="2 3">IK01</strain>
    </source>
</reference>
<dbReference type="PROSITE" id="PS01097">
    <property type="entry name" value="HUPF_HYPC"/>
    <property type="match status" value="1"/>
</dbReference>